<sequence length="144" mass="16142">MFRRDWRTGVFNNNMYLVVRFFYLKSNGFTRRRIAHRIRESITDGSAQHDGIAGDPAGAAFKAQAPNTFSAEKLDEALYHGAVLRVRPKAMTVAVIIVGLLPVLWGTGAGSEVMSRITAPLLSLFIIPAAYKLMWLRRHRRLAA</sequence>
<dbReference type="Gene3D" id="1.20.1640.10">
    <property type="entry name" value="Multidrug efflux transporter AcrB transmembrane domain"/>
    <property type="match status" value="1"/>
</dbReference>
<gene>
    <name evidence="2" type="ORF">EUR47_03435</name>
</gene>
<accession>A0A5X0DGI0</accession>
<feature type="transmembrane region" description="Helical" evidence="1">
    <location>
        <begin position="90"/>
        <end position="107"/>
    </location>
</feature>
<name>A0A5X0DGI0_SALDE</name>
<dbReference type="InterPro" id="IPR001036">
    <property type="entry name" value="Acrflvin-R"/>
</dbReference>
<dbReference type="EMBL" id="AAHWEW010000002">
    <property type="protein sequence ID" value="ECB0109222.1"/>
    <property type="molecule type" value="Genomic_DNA"/>
</dbReference>
<dbReference type="GO" id="GO:0022857">
    <property type="term" value="F:transmembrane transporter activity"/>
    <property type="evidence" value="ECO:0007669"/>
    <property type="project" value="InterPro"/>
</dbReference>
<protein>
    <submittedName>
        <fullName evidence="2">AcrB/AcrD/AcrF family protein</fullName>
    </submittedName>
</protein>
<reference evidence="2" key="1">
    <citation type="submission" date="2019-01" db="EMBL/GenBank/DDBJ databases">
        <authorList>
            <person name="Ashton P.M."/>
            <person name="Dallman T."/>
            <person name="Nair S."/>
            <person name="De Pinna E."/>
            <person name="Peters T."/>
            <person name="Grant K."/>
        </authorList>
    </citation>
    <scope>NUCLEOTIDE SEQUENCE</scope>
    <source>
        <strain evidence="2">620480</strain>
    </source>
</reference>
<dbReference type="AlphaFoldDB" id="A0A5X0DGI0"/>
<comment type="caution">
    <text evidence="2">The sequence shown here is derived from an EMBL/GenBank/DDBJ whole genome shotgun (WGS) entry which is preliminary data.</text>
</comment>
<evidence type="ECO:0000313" key="2">
    <source>
        <dbReference type="EMBL" id="ECB0109222.1"/>
    </source>
</evidence>
<keyword evidence="1" id="KW-0472">Membrane</keyword>
<dbReference type="Pfam" id="PF00873">
    <property type="entry name" value="ACR_tran"/>
    <property type="match status" value="1"/>
</dbReference>
<dbReference type="SUPFAM" id="SSF82866">
    <property type="entry name" value="Multidrug efflux transporter AcrB transmembrane domain"/>
    <property type="match status" value="1"/>
</dbReference>
<keyword evidence="1" id="KW-1133">Transmembrane helix</keyword>
<feature type="transmembrane region" description="Helical" evidence="1">
    <location>
        <begin position="113"/>
        <end position="131"/>
    </location>
</feature>
<keyword evidence="1" id="KW-0812">Transmembrane</keyword>
<organism evidence="2">
    <name type="scientific">Salmonella derby</name>
    <dbReference type="NCBI Taxonomy" id="28144"/>
    <lineage>
        <taxon>Bacteria</taxon>
        <taxon>Pseudomonadati</taxon>
        <taxon>Pseudomonadota</taxon>
        <taxon>Gammaproteobacteria</taxon>
        <taxon>Enterobacterales</taxon>
        <taxon>Enterobacteriaceae</taxon>
        <taxon>Salmonella</taxon>
    </lineage>
</organism>
<dbReference type="GO" id="GO:0016020">
    <property type="term" value="C:membrane"/>
    <property type="evidence" value="ECO:0007669"/>
    <property type="project" value="InterPro"/>
</dbReference>
<proteinExistence type="predicted"/>
<evidence type="ECO:0000256" key="1">
    <source>
        <dbReference type="SAM" id="Phobius"/>
    </source>
</evidence>